<comment type="caution">
    <text evidence="3">The sequence shown here is derived from an EMBL/GenBank/DDBJ whole genome shotgun (WGS) entry which is preliminary data.</text>
</comment>
<feature type="domain" description="DNA ligase D 3'-phosphoesterase" evidence="2">
    <location>
        <begin position="33"/>
        <end position="138"/>
    </location>
</feature>
<evidence type="ECO:0000313" key="6">
    <source>
        <dbReference type="Proteomes" id="UP000319829"/>
    </source>
</evidence>
<dbReference type="PANTHER" id="PTHR39465:SF1">
    <property type="entry name" value="DNA LIGASE D 3'-PHOSPHOESTERASE DOMAIN-CONTAINING PROTEIN"/>
    <property type="match status" value="1"/>
</dbReference>
<evidence type="ECO:0000259" key="2">
    <source>
        <dbReference type="Pfam" id="PF13298"/>
    </source>
</evidence>
<evidence type="ECO:0000313" key="4">
    <source>
        <dbReference type="EMBL" id="TMQ61898.1"/>
    </source>
</evidence>
<dbReference type="EMBL" id="VBOU01000087">
    <property type="protein sequence ID" value="TMQ53342.1"/>
    <property type="molecule type" value="Genomic_DNA"/>
</dbReference>
<proteinExistence type="predicted"/>
<name>A0A538SPP0_UNCEI</name>
<dbReference type="PANTHER" id="PTHR39465">
    <property type="entry name" value="DNA LIGASE D, 3'-PHOSPHOESTERASE DOMAIN"/>
    <property type="match status" value="1"/>
</dbReference>
<evidence type="ECO:0000313" key="5">
    <source>
        <dbReference type="Proteomes" id="UP000317366"/>
    </source>
</evidence>
<sequence length="165" mass="18171">MTLGAYRRKRDFSRTPEPRGGAKSSQGRRFVVQEHAASRLHYDFRLELDGVLKSWAVPKGPSPDPGERRLAVQVEDYPIEYGAFEGTIPKGQYGAGTVGIWDLGAWAPVGDPHEGLKRGHLVFELVGGKLTGRWALVRIRGRADKSGGKNWLLIREGDAPLGQDP</sequence>
<evidence type="ECO:0000256" key="1">
    <source>
        <dbReference type="SAM" id="MobiDB-lite"/>
    </source>
</evidence>
<dbReference type="Proteomes" id="UP000317366">
    <property type="component" value="Unassembled WGS sequence"/>
</dbReference>
<dbReference type="EMBL" id="VBOX01000088">
    <property type="protein sequence ID" value="TMQ61898.1"/>
    <property type="molecule type" value="Genomic_DNA"/>
</dbReference>
<dbReference type="InterPro" id="IPR014144">
    <property type="entry name" value="LigD_PE_domain"/>
</dbReference>
<dbReference type="NCBIfam" id="TIGR02777">
    <property type="entry name" value="LigD_PE_dom"/>
    <property type="match status" value="1"/>
</dbReference>
<evidence type="ECO:0000313" key="3">
    <source>
        <dbReference type="EMBL" id="TMQ53342.1"/>
    </source>
</evidence>
<feature type="compositionally biased region" description="Basic residues" evidence="1">
    <location>
        <begin position="1"/>
        <end position="11"/>
    </location>
</feature>
<gene>
    <name evidence="3" type="ORF">E6K74_09600</name>
    <name evidence="4" type="ORF">E6K77_08920</name>
</gene>
<reference evidence="5 6" key="1">
    <citation type="journal article" date="2019" name="Nat. Microbiol.">
        <title>Mediterranean grassland soil C-N compound turnover is dependent on rainfall and depth, and is mediated by genomically divergent microorganisms.</title>
        <authorList>
            <person name="Diamond S."/>
            <person name="Andeer P.F."/>
            <person name="Li Z."/>
            <person name="Crits-Christoph A."/>
            <person name="Burstein D."/>
            <person name="Anantharaman K."/>
            <person name="Lane K.R."/>
            <person name="Thomas B.C."/>
            <person name="Pan C."/>
            <person name="Northen T.R."/>
            <person name="Banfield J.F."/>
        </authorList>
    </citation>
    <scope>NUCLEOTIDE SEQUENCE [LARGE SCALE GENOMIC DNA]</scope>
    <source>
        <strain evidence="3">WS_4</strain>
        <strain evidence="4">WS_7</strain>
    </source>
</reference>
<dbReference type="Pfam" id="PF13298">
    <property type="entry name" value="LigD_N"/>
    <property type="match status" value="1"/>
</dbReference>
<dbReference type="Proteomes" id="UP000319829">
    <property type="component" value="Unassembled WGS sequence"/>
</dbReference>
<protein>
    <recommendedName>
        <fullName evidence="2">DNA ligase D 3'-phosphoesterase domain-containing protein</fullName>
    </recommendedName>
</protein>
<dbReference type="AlphaFoldDB" id="A0A538SPP0"/>
<accession>A0A538SPP0</accession>
<feature type="region of interest" description="Disordered" evidence="1">
    <location>
        <begin position="1"/>
        <end position="28"/>
    </location>
</feature>
<organism evidence="3 6">
    <name type="scientific">Eiseniibacteriota bacterium</name>
    <dbReference type="NCBI Taxonomy" id="2212470"/>
    <lineage>
        <taxon>Bacteria</taxon>
        <taxon>Candidatus Eiseniibacteriota</taxon>
    </lineage>
</organism>